<accession>A0A6I2GJK4</accession>
<reference evidence="5 6" key="1">
    <citation type="submission" date="2019-11" db="EMBL/GenBank/DDBJ databases">
        <title>Characterisation of Fundicoccus ignavus gen. nov. sp. nov., a novel genus of the family Aerococcaceae isolated from bulk tank milk.</title>
        <authorList>
            <person name="Siebert A."/>
            <person name="Huptas C."/>
            <person name="Wenning M."/>
            <person name="Scherer S."/>
            <person name="Doll E.V."/>
        </authorList>
    </citation>
    <scope>NUCLEOTIDE SEQUENCE [LARGE SCALE GENOMIC DNA]</scope>
    <source>
        <strain evidence="5 6">WS4759</strain>
    </source>
</reference>
<dbReference type="Pfam" id="PF12833">
    <property type="entry name" value="HTH_18"/>
    <property type="match status" value="1"/>
</dbReference>
<evidence type="ECO:0000259" key="4">
    <source>
        <dbReference type="PROSITE" id="PS01124"/>
    </source>
</evidence>
<dbReference type="PRINTS" id="PR00032">
    <property type="entry name" value="HTHARAC"/>
</dbReference>
<gene>
    <name evidence="5" type="ORF">GIY09_07270</name>
</gene>
<dbReference type="InterPro" id="IPR009057">
    <property type="entry name" value="Homeodomain-like_sf"/>
</dbReference>
<dbReference type="Gene3D" id="1.10.10.60">
    <property type="entry name" value="Homeodomain-like"/>
    <property type="match status" value="2"/>
</dbReference>
<keyword evidence="1" id="KW-0805">Transcription regulation</keyword>
<evidence type="ECO:0000256" key="2">
    <source>
        <dbReference type="ARBA" id="ARBA00023125"/>
    </source>
</evidence>
<dbReference type="GO" id="GO:0043565">
    <property type="term" value="F:sequence-specific DNA binding"/>
    <property type="evidence" value="ECO:0007669"/>
    <property type="project" value="InterPro"/>
</dbReference>
<protein>
    <submittedName>
        <fullName evidence="5">Helix-turn-helix domain-containing protein</fullName>
    </submittedName>
</protein>
<feature type="domain" description="HTH araC/xylS-type" evidence="4">
    <location>
        <begin position="177"/>
        <end position="275"/>
    </location>
</feature>
<keyword evidence="3" id="KW-0804">Transcription</keyword>
<evidence type="ECO:0000256" key="3">
    <source>
        <dbReference type="ARBA" id="ARBA00023163"/>
    </source>
</evidence>
<dbReference type="Proteomes" id="UP000430975">
    <property type="component" value="Unassembled WGS sequence"/>
</dbReference>
<evidence type="ECO:0000256" key="1">
    <source>
        <dbReference type="ARBA" id="ARBA00023015"/>
    </source>
</evidence>
<evidence type="ECO:0000313" key="5">
    <source>
        <dbReference type="EMBL" id="MRI85681.1"/>
    </source>
</evidence>
<dbReference type="PROSITE" id="PS01124">
    <property type="entry name" value="HTH_ARAC_FAMILY_2"/>
    <property type="match status" value="1"/>
</dbReference>
<sequence>MSYSYSPTHSNGPSLAKYNANRYTYITSEIPNFDSITYSLDTQIFYLIEGQLKFSALQHQQVIEANQVIIIPRYLEFTLDYFENTYFKALSVQVGNFRPTFIQDNQFKKVAILNDTYSFNTYLIGHTVQQIINELLQQLPTKEEKLQLLVNILIKDLSNLSELSQDDFDKPLSKAIQNCQIYLQHHFMEALSLPTIAEKFNLSDYYLSRQFKEEVGLSISEYVTHQRLIYAKKLLVKHNIPVKDIAKQAGFNNVSHFCSTFKKITQQTPTEYRQRQNNTCIKL</sequence>
<keyword evidence="2" id="KW-0238">DNA-binding</keyword>
<dbReference type="GO" id="GO:0003700">
    <property type="term" value="F:DNA-binding transcription factor activity"/>
    <property type="evidence" value="ECO:0007669"/>
    <property type="project" value="InterPro"/>
</dbReference>
<dbReference type="RefSeq" id="WP_153863600.1">
    <property type="nucleotide sequence ID" value="NZ_WJQS01000005.1"/>
</dbReference>
<keyword evidence="6" id="KW-1185">Reference proteome</keyword>
<dbReference type="SMART" id="SM00342">
    <property type="entry name" value="HTH_ARAC"/>
    <property type="match status" value="1"/>
</dbReference>
<organism evidence="5 6">
    <name type="scientific">Fundicoccus ignavus</name>
    <dbReference type="NCBI Taxonomy" id="2664442"/>
    <lineage>
        <taxon>Bacteria</taxon>
        <taxon>Bacillati</taxon>
        <taxon>Bacillota</taxon>
        <taxon>Bacilli</taxon>
        <taxon>Lactobacillales</taxon>
        <taxon>Aerococcaceae</taxon>
        <taxon>Fundicoccus</taxon>
    </lineage>
</organism>
<dbReference type="AlphaFoldDB" id="A0A6I2GJK4"/>
<dbReference type="EMBL" id="WJQS01000005">
    <property type="protein sequence ID" value="MRI85681.1"/>
    <property type="molecule type" value="Genomic_DNA"/>
</dbReference>
<dbReference type="InterPro" id="IPR020449">
    <property type="entry name" value="Tscrpt_reg_AraC-type_HTH"/>
</dbReference>
<proteinExistence type="predicted"/>
<dbReference type="InterPro" id="IPR018060">
    <property type="entry name" value="HTH_AraC"/>
</dbReference>
<dbReference type="PANTHER" id="PTHR43280">
    <property type="entry name" value="ARAC-FAMILY TRANSCRIPTIONAL REGULATOR"/>
    <property type="match status" value="1"/>
</dbReference>
<name>A0A6I2GJK4_9LACT</name>
<evidence type="ECO:0000313" key="6">
    <source>
        <dbReference type="Proteomes" id="UP000430975"/>
    </source>
</evidence>
<dbReference type="SUPFAM" id="SSF46689">
    <property type="entry name" value="Homeodomain-like"/>
    <property type="match status" value="2"/>
</dbReference>
<comment type="caution">
    <text evidence="5">The sequence shown here is derived from an EMBL/GenBank/DDBJ whole genome shotgun (WGS) entry which is preliminary data.</text>
</comment>
<dbReference type="PANTHER" id="PTHR43280:SF10">
    <property type="entry name" value="REGULATORY PROTEIN POCR"/>
    <property type="match status" value="1"/>
</dbReference>